<evidence type="ECO:0000256" key="9">
    <source>
        <dbReference type="ARBA" id="ARBA00022967"/>
    </source>
</evidence>
<comment type="catalytic activity">
    <reaction evidence="17">
        <text>a ubiquinone + NADH + 5 H(+)(in) = a ubiquinol + NAD(+) + 4 H(+)(out)</text>
        <dbReference type="Rhea" id="RHEA:29091"/>
        <dbReference type="Rhea" id="RHEA-COMP:9565"/>
        <dbReference type="Rhea" id="RHEA-COMP:9566"/>
        <dbReference type="ChEBI" id="CHEBI:15378"/>
        <dbReference type="ChEBI" id="CHEBI:16389"/>
        <dbReference type="ChEBI" id="CHEBI:17976"/>
        <dbReference type="ChEBI" id="CHEBI:57540"/>
        <dbReference type="ChEBI" id="CHEBI:57945"/>
        <dbReference type="EC" id="7.1.1.2"/>
    </reaction>
</comment>
<dbReference type="AlphaFoldDB" id="Q8HIN7"/>
<dbReference type="EC" id="7.1.1.2" evidence="3"/>
<organism evidence="20">
    <name type="scientific">Ciona intestinalis</name>
    <name type="common">Transparent sea squirt</name>
    <name type="synonym">Ascidia intestinalis</name>
    <dbReference type="NCBI Taxonomy" id="7719"/>
    <lineage>
        <taxon>Eukaryota</taxon>
        <taxon>Metazoa</taxon>
        <taxon>Chordata</taxon>
        <taxon>Tunicata</taxon>
        <taxon>Ascidiacea</taxon>
        <taxon>Phlebobranchia</taxon>
        <taxon>Cionidae</taxon>
        <taxon>Ciona</taxon>
    </lineage>
</organism>
<dbReference type="Proteomes" id="UP000008144">
    <property type="component" value="Mitochondrion MT"/>
</dbReference>
<keyword evidence="5" id="KW-0813">Transport</keyword>
<keyword evidence="14 20" id="KW-0496">Mitochondrion</keyword>
<evidence type="ECO:0000256" key="10">
    <source>
        <dbReference type="ARBA" id="ARBA00022982"/>
    </source>
</evidence>
<dbReference type="EMBL" id="AJ517314">
    <property type="protein sequence ID" value="CAD56914.2"/>
    <property type="molecule type" value="Genomic_DNA"/>
</dbReference>
<dbReference type="GO" id="GO:0045271">
    <property type="term" value="C:respiratory chain complex I"/>
    <property type="evidence" value="ECO:0000318"/>
    <property type="project" value="GO_Central"/>
</dbReference>
<dbReference type="GO" id="GO:0005743">
    <property type="term" value="C:mitochondrial inner membrane"/>
    <property type="evidence" value="ECO:0007669"/>
    <property type="project" value="UniProtKB-SubCell"/>
</dbReference>
<sequence>MGVMLNFLKISIVFGFMIILSLSDFFPLWVGMELISLLILGFIFLKKATEIGGIGFQKFGVLIKYMFLQIFSGMIILFSFSLSNLMFDFTKIGLSFGMYSQYFGINMLMELFNFMFIFSIAMKLGLFPGHLWVVDVFSGLTFHECFLLGTIPKYAPFLLLNGDYYELNSLLMLMGSFSILFGSFQGLNYSDLRQIMGGSSIMNTGWLLMGFLFGGLNMFFWMYLVYSYSLWVLFNLVKVLNIQTLGAYKTWLSYTDKMLFSFIMFVIMGMPCGVMFFYKIFLIMGSNNIFFFFFLMLAGYTMFVFYSRMMSQVWNYDFFGTNFMYTSMNRYGAAINKYVTSLILLFFPGLILLYKFL</sequence>
<evidence type="ECO:0000256" key="8">
    <source>
        <dbReference type="ARBA" id="ARBA00022792"/>
    </source>
</evidence>
<evidence type="ECO:0000256" key="18">
    <source>
        <dbReference type="SAM" id="Phobius"/>
    </source>
</evidence>
<protein>
    <recommendedName>
        <fullName evidence="4">NADH-ubiquinone oxidoreductase chain 2</fullName>
        <ecNumber evidence="3">7.1.1.2</ecNumber>
    </recommendedName>
    <alternativeName>
        <fullName evidence="16">NADH dehydrogenase subunit 2</fullName>
    </alternativeName>
</protein>
<comment type="similarity">
    <text evidence="2">Belongs to the complex I subunit 2 family.</text>
</comment>
<dbReference type="GO" id="GO:0006120">
    <property type="term" value="P:mitochondrial electron transport, NADH to ubiquinone"/>
    <property type="evidence" value="ECO:0000318"/>
    <property type="project" value="GO_Central"/>
</dbReference>
<reference evidence="20 22" key="1">
    <citation type="journal article" date="2004" name="J. Mol. Evol.">
        <title>Complete mtDNA of Ciona intestinalis reveals extensive gene rearrangement and the presence of an atp8 and an extra trnM gene in ascidians.</title>
        <authorList>
            <person name="Gissi C."/>
            <person name="Iannelli F."/>
            <person name="Pesole G."/>
        </authorList>
    </citation>
    <scope>NUCLEOTIDE SEQUENCE [LARGE SCALE GENOMIC DNA]</scope>
</reference>
<reference evidence="21" key="4">
    <citation type="submission" date="2025-05" db="UniProtKB">
        <authorList>
            <consortium name="Ensembl"/>
        </authorList>
    </citation>
    <scope>IDENTIFICATION</scope>
</reference>
<evidence type="ECO:0000256" key="13">
    <source>
        <dbReference type="ARBA" id="ARBA00023075"/>
    </source>
</evidence>
<evidence type="ECO:0000256" key="15">
    <source>
        <dbReference type="ARBA" id="ARBA00023136"/>
    </source>
</evidence>
<keyword evidence="12" id="KW-0520">NAD</keyword>
<reference evidence="20" key="2">
    <citation type="journal article" date="2015" name="J. Zool. Syst. Evol. Res.">
        <title>Morphological evidence that the molecularly determined Ciona robusta type A and type B are different species: Ciona robusta and Ciona robusta.</title>
        <authorList>
            <person name="Brunetti R."/>
            <person name="Gissi C."/>
            <person name="Pennati R."/>
            <person name="Caicci F."/>
            <person name="Gasparini F."/>
            <person name="Manni L."/>
        </authorList>
    </citation>
    <scope>NUCLEOTIDE SEQUENCE</scope>
</reference>
<evidence type="ECO:0000256" key="16">
    <source>
        <dbReference type="ARBA" id="ARBA00031028"/>
    </source>
</evidence>
<keyword evidence="9" id="KW-1278">Translocase</keyword>
<evidence type="ECO:0000256" key="7">
    <source>
        <dbReference type="ARBA" id="ARBA00022692"/>
    </source>
</evidence>
<dbReference type="Pfam" id="PF00361">
    <property type="entry name" value="Proton_antipo_M"/>
    <property type="match status" value="1"/>
</dbReference>
<keyword evidence="8" id="KW-0999">Mitochondrion inner membrane</keyword>
<feature type="transmembrane region" description="Helical" evidence="18">
    <location>
        <begin position="205"/>
        <end position="226"/>
    </location>
</feature>
<feature type="transmembrane region" description="Helical" evidence="18">
    <location>
        <begin position="290"/>
        <end position="311"/>
    </location>
</feature>
<evidence type="ECO:0000313" key="21">
    <source>
        <dbReference type="Ensembl" id="ENSCINP00000036590.1"/>
    </source>
</evidence>
<accession>A0A1W2W3B2</accession>
<feature type="transmembrane region" description="Helical" evidence="18">
    <location>
        <begin position="66"/>
        <end position="87"/>
    </location>
</feature>
<comment type="subcellular location">
    <subcellularLocation>
        <location evidence="1">Mitochondrion inner membrane</location>
        <topology evidence="1">Multi-pass membrane protein</topology>
    </subcellularLocation>
</comment>
<gene>
    <name evidence="20" type="primary">NADH2</name>
</gene>
<evidence type="ECO:0000259" key="19">
    <source>
        <dbReference type="Pfam" id="PF00361"/>
    </source>
</evidence>
<dbReference type="PANTHER" id="PTHR46552:SF1">
    <property type="entry name" value="NADH-UBIQUINONE OXIDOREDUCTASE CHAIN 2"/>
    <property type="match status" value="1"/>
</dbReference>
<keyword evidence="7 18" id="KW-0812">Transmembrane</keyword>
<evidence type="ECO:0000256" key="2">
    <source>
        <dbReference type="ARBA" id="ARBA00007012"/>
    </source>
</evidence>
<feature type="transmembrane region" description="Helical" evidence="18">
    <location>
        <begin position="258"/>
        <end position="278"/>
    </location>
</feature>
<feature type="transmembrane region" description="Helical" evidence="18">
    <location>
        <begin position="28"/>
        <end position="45"/>
    </location>
</feature>
<evidence type="ECO:0000256" key="12">
    <source>
        <dbReference type="ARBA" id="ARBA00023027"/>
    </source>
</evidence>
<evidence type="ECO:0000256" key="3">
    <source>
        <dbReference type="ARBA" id="ARBA00012944"/>
    </source>
</evidence>
<keyword evidence="13" id="KW-0830">Ubiquinone</keyword>
<keyword evidence="6" id="KW-0679">Respiratory chain</keyword>
<reference evidence="20" key="3">
    <citation type="journal article" date="2015" name="PLoS ONE">
        <title>Morphological Differences between Larvae of the Ciona intestinalis Species Complex: Hints for a Valid Taxonomic Definition of Distinct Species.</title>
        <authorList>
            <person name="Pennati R."/>
            <person name="Ficetola G.F."/>
            <person name="Brunetti R."/>
            <person name="Caicci F."/>
            <person name="Gasparini F."/>
            <person name="Griggio F."/>
            <person name="Sato A."/>
            <person name="Stach T."/>
            <person name="Kaul-Strehlow S."/>
            <person name="Gissi C."/>
            <person name="Manni L."/>
        </authorList>
    </citation>
    <scope>NUCLEOTIDE SEQUENCE</scope>
</reference>
<accession>Q8HIN7</accession>
<dbReference type="GO" id="GO:0008137">
    <property type="term" value="F:NADH dehydrogenase (ubiquinone) activity"/>
    <property type="evidence" value="ECO:0000318"/>
    <property type="project" value="GO_Central"/>
</dbReference>
<dbReference type="GeneTree" id="ENSGT00940000171471"/>
<dbReference type="InterPro" id="IPR050175">
    <property type="entry name" value="Complex_I_Subunit_2"/>
</dbReference>
<evidence type="ECO:0000313" key="22">
    <source>
        <dbReference type="Proteomes" id="UP000008144"/>
    </source>
</evidence>
<dbReference type="PANTHER" id="PTHR46552">
    <property type="entry name" value="NADH-UBIQUINONE OXIDOREDUCTASE CHAIN 2"/>
    <property type="match status" value="1"/>
</dbReference>
<geneLocation type="mitochondrion" evidence="20 21"/>
<name>Q8HIN7_CIOIN</name>
<dbReference type="Ensembl" id="ENSCINT00000037364.1">
    <property type="protein sequence ID" value="ENSCINP00000036590.1"/>
    <property type="gene ID" value="ENSCING00000025201.1"/>
</dbReference>
<proteinExistence type="inferred from homology"/>
<feature type="domain" description="NADH:quinone oxidoreductase/Mrp antiporter transmembrane" evidence="19">
    <location>
        <begin position="27"/>
        <end position="298"/>
    </location>
</feature>
<feature type="transmembrane region" description="Helical" evidence="18">
    <location>
        <begin position="164"/>
        <end position="184"/>
    </location>
</feature>
<feature type="transmembrane region" description="Helical" evidence="18">
    <location>
        <begin position="331"/>
        <end position="354"/>
    </location>
</feature>
<keyword evidence="15 18" id="KW-0472">Membrane</keyword>
<evidence type="ECO:0000313" key="20">
    <source>
        <dbReference type="EMBL" id="CAD56914.2"/>
    </source>
</evidence>
<evidence type="ECO:0000256" key="5">
    <source>
        <dbReference type="ARBA" id="ARBA00022448"/>
    </source>
</evidence>
<evidence type="ECO:0000256" key="4">
    <source>
        <dbReference type="ARBA" id="ARBA00021008"/>
    </source>
</evidence>
<dbReference type="InterPro" id="IPR001750">
    <property type="entry name" value="ND/Mrp_TM"/>
</dbReference>
<keyword evidence="11 18" id="KW-1133">Transmembrane helix</keyword>
<evidence type="ECO:0000256" key="17">
    <source>
        <dbReference type="ARBA" id="ARBA00049551"/>
    </source>
</evidence>
<feature type="transmembrane region" description="Helical" evidence="18">
    <location>
        <begin position="99"/>
        <end position="120"/>
    </location>
</feature>
<keyword evidence="10" id="KW-0249">Electron transport</keyword>
<evidence type="ECO:0000256" key="6">
    <source>
        <dbReference type="ARBA" id="ARBA00022660"/>
    </source>
</evidence>
<dbReference type="HOGENOM" id="CLU_777414_0_0_1"/>
<keyword evidence="22" id="KW-1185">Reference proteome</keyword>
<feature type="transmembrane region" description="Helical" evidence="18">
    <location>
        <begin position="132"/>
        <end position="152"/>
    </location>
</feature>
<evidence type="ECO:0000256" key="1">
    <source>
        <dbReference type="ARBA" id="ARBA00004448"/>
    </source>
</evidence>
<evidence type="ECO:0000256" key="14">
    <source>
        <dbReference type="ARBA" id="ARBA00023128"/>
    </source>
</evidence>
<feature type="transmembrane region" description="Helical" evidence="18">
    <location>
        <begin position="7"/>
        <end position="22"/>
    </location>
</feature>
<dbReference type="STRING" id="7719.ENSCINP00000036590"/>
<evidence type="ECO:0000256" key="11">
    <source>
        <dbReference type="ARBA" id="ARBA00022989"/>
    </source>
</evidence>